<evidence type="ECO:0008006" key="8">
    <source>
        <dbReference type="Google" id="ProtNLM"/>
    </source>
</evidence>
<evidence type="ECO:0000259" key="5">
    <source>
        <dbReference type="Pfam" id="PF17678"/>
    </source>
</evidence>
<evidence type="ECO:0000256" key="3">
    <source>
        <dbReference type="SAM" id="SignalP"/>
    </source>
</evidence>
<dbReference type="InterPro" id="IPR008928">
    <property type="entry name" value="6-hairpin_glycosidase_sf"/>
</dbReference>
<dbReference type="SUPFAM" id="SSF48208">
    <property type="entry name" value="Six-hairpin glycosidases"/>
    <property type="match status" value="1"/>
</dbReference>
<organism evidence="6 7">
    <name type="scientific">Sporothrix stenoceras</name>
    <dbReference type="NCBI Taxonomy" id="5173"/>
    <lineage>
        <taxon>Eukaryota</taxon>
        <taxon>Fungi</taxon>
        <taxon>Dikarya</taxon>
        <taxon>Ascomycota</taxon>
        <taxon>Pezizomycotina</taxon>
        <taxon>Sordariomycetes</taxon>
        <taxon>Sordariomycetidae</taxon>
        <taxon>Ophiostomatales</taxon>
        <taxon>Ophiostomataceae</taxon>
        <taxon>Sporothrix</taxon>
    </lineage>
</organism>
<dbReference type="Pfam" id="PF07971">
    <property type="entry name" value="Glyco_hydro_92"/>
    <property type="match status" value="1"/>
</dbReference>
<dbReference type="PANTHER" id="PTHR12143">
    <property type="entry name" value="PEPTIDE N-GLYCANASE PNGASE -RELATED"/>
    <property type="match status" value="1"/>
</dbReference>
<keyword evidence="3" id="KW-0732">Signal</keyword>
<feature type="domain" description="Glycosyl hydrolase family 92 N-terminal" evidence="5">
    <location>
        <begin position="26"/>
        <end position="282"/>
    </location>
</feature>
<dbReference type="PANTHER" id="PTHR12143:SF44">
    <property type="entry name" value="GLYCOSYL HYDROLASE FAMILY 92 DOMAIN-CONTAINING PROTEIN"/>
    <property type="match status" value="1"/>
</dbReference>
<dbReference type="EMBL" id="JAWCUI010000004">
    <property type="protein sequence ID" value="KAL1902543.1"/>
    <property type="molecule type" value="Genomic_DNA"/>
</dbReference>
<feature type="region of interest" description="Disordered" evidence="1">
    <location>
        <begin position="453"/>
        <end position="475"/>
    </location>
</feature>
<dbReference type="Gene3D" id="1.20.1610.10">
    <property type="entry name" value="alpha-1,2-mannosidases domains"/>
    <property type="match status" value="1"/>
</dbReference>
<evidence type="ECO:0000313" key="7">
    <source>
        <dbReference type="Proteomes" id="UP001583186"/>
    </source>
</evidence>
<evidence type="ECO:0000313" key="6">
    <source>
        <dbReference type="EMBL" id="KAL1902543.1"/>
    </source>
</evidence>
<dbReference type="Pfam" id="PF17678">
    <property type="entry name" value="Glyco_hydro_92N"/>
    <property type="match status" value="1"/>
</dbReference>
<sequence>MASLFRTLAVLGTMAGMAEAVDLASYVLPLTGTQAGGNTFPGVSEPFGMVKLGPDMDTGPNATGSSYSGYLPGGAFFTGFSMLHESGTGGAPKYGVVSQMPVTGAPVANPLIRHADARGTSADVASPGSYKATMASGIVVELAASSRAGLYQYTFPNSTSNTNSVIVDVSHFLPAPDRAYLSQHYLGGNITVLSNPDGSGLQYQGAGTYNNGWNLSPAWTVYFCGYFDESGTVKTFVGSGSTGNTVNQFPAANTVSTSTNRLGAIFSFNSSTTTVTSRVGVSFISTTQACSNVNSQIPAGTNQTALAAQTRAAWNDQVLSKITTTDTSNTTRLQLLYSSMYHMLLLPQNKTGENPMWSSTEPYYDDIFTLWDLFRCTTALFHVLQPTMYEEFIRSLVDIWRHEGFMPDARSSFFNGATQAGSNADNVLADAYVKGVRGNINWDDAYAAMVTDAETVPPNNNDPRDPSGSTKEGRGALPDWLNFGYITRSYGRSVTRAVEYSVNDFSLYQVASGLGKTEDASKYLERSRNWRKHWNPSAKSLGFSGFLVPRTKSAFIQQDPLLCGGCYWKDDYYEALSWEYSFNAHHDINTLVNYSGGDTTFSDRLAMMFVPGQRPFGSAQFNNTIFNPGNEPSFTTPYLFNFVGRQDLSVQYSRAAADAYYQPTPGGLPGNSDAGAMESWVLWSMIGLYPITGQTTFLIGSPWLSDLTISLGGDKSLTITTTNSSYTSSSSSSSQSIYVQSLQVNGQPWSKSWLTYNDIFANGGRLDFVLGPNPSNWSAAGLPPPSPATEANSPPPLVLPSIVDRDRFSWRVARPVLATLASAVSATLVISAMYLCLRRRRLQLLSANGDQEQLPEVEAPPPSPPPLQTFTKKSLAVLKRLPRKAALLLMWPKRLLGLAGPKPTNVSVEADASVVAPADTTKDTAKQTATAIAVKSADSASDTGSDLTESSDNDAAKAASQVEAPAPVVLKPSTPTGPDAV</sequence>
<dbReference type="Gene3D" id="3.30.2080.10">
    <property type="entry name" value="GH92 mannosidase domain"/>
    <property type="match status" value="1"/>
</dbReference>
<accession>A0ABR3ZPA8</accession>
<gene>
    <name evidence="6" type="ORF">Sste5346_000985</name>
</gene>
<dbReference type="InterPro" id="IPR014718">
    <property type="entry name" value="GH-type_carb-bd"/>
</dbReference>
<keyword evidence="2" id="KW-1133">Transmembrane helix</keyword>
<feature type="transmembrane region" description="Helical" evidence="2">
    <location>
        <begin position="816"/>
        <end position="837"/>
    </location>
</feature>
<dbReference type="Proteomes" id="UP001583186">
    <property type="component" value="Unassembled WGS sequence"/>
</dbReference>
<dbReference type="Gene3D" id="2.70.98.10">
    <property type="match status" value="1"/>
</dbReference>
<dbReference type="InterPro" id="IPR005887">
    <property type="entry name" value="GH92_a_mannosidase_put"/>
</dbReference>
<comment type="caution">
    <text evidence="6">The sequence shown here is derived from an EMBL/GenBank/DDBJ whole genome shotgun (WGS) entry which is preliminary data.</text>
</comment>
<evidence type="ECO:0000256" key="2">
    <source>
        <dbReference type="SAM" id="Phobius"/>
    </source>
</evidence>
<dbReference type="InterPro" id="IPR041371">
    <property type="entry name" value="GH92_N"/>
</dbReference>
<keyword evidence="2" id="KW-0812">Transmembrane</keyword>
<keyword evidence="7" id="KW-1185">Reference proteome</keyword>
<evidence type="ECO:0000256" key="1">
    <source>
        <dbReference type="SAM" id="MobiDB-lite"/>
    </source>
</evidence>
<evidence type="ECO:0000259" key="4">
    <source>
        <dbReference type="Pfam" id="PF07971"/>
    </source>
</evidence>
<name>A0ABR3ZPA8_9PEZI</name>
<reference evidence="6 7" key="1">
    <citation type="journal article" date="2024" name="IMA Fungus">
        <title>IMA Genome - F19 : A genome assembly and annotation guide to empower mycologists, including annotated draft genome sequences of Ceratocystis pirilliformis, Diaporthe australafricana, Fusarium ophioides, Paecilomyces lecythidis, and Sporothrix stenoceras.</title>
        <authorList>
            <person name="Aylward J."/>
            <person name="Wilson A.M."/>
            <person name="Visagie C.M."/>
            <person name="Spraker J."/>
            <person name="Barnes I."/>
            <person name="Buitendag C."/>
            <person name="Ceriani C."/>
            <person name="Del Mar Angel L."/>
            <person name="du Plessis D."/>
            <person name="Fuchs T."/>
            <person name="Gasser K."/>
            <person name="Kramer D."/>
            <person name="Li W."/>
            <person name="Munsamy K."/>
            <person name="Piso A."/>
            <person name="Price J.L."/>
            <person name="Sonnekus B."/>
            <person name="Thomas C."/>
            <person name="van der Nest A."/>
            <person name="van Dijk A."/>
            <person name="van Heerden A."/>
            <person name="van Vuuren N."/>
            <person name="Yilmaz N."/>
            <person name="Duong T.A."/>
            <person name="van der Merwe N.A."/>
            <person name="Wingfield M.J."/>
            <person name="Wingfield B.D."/>
        </authorList>
    </citation>
    <scope>NUCLEOTIDE SEQUENCE [LARGE SCALE GENOMIC DNA]</scope>
    <source>
        <strain evidence="6 7">CMW 5346</strain>
    </source>
</reference>
<keyword evidence="2" id="KW-0472">Membrane</keyword>
<dbReference type="Gene3D" id="1.20.1050.60">
    <property type="entry name" value="alpha-1,2-mannosidase"/>
    <property type="match status" value="1"/>
</dbReference>
<protein>
    <recommendedName>
        <fullName evidence="8">Glycoside hydrolase family 92 protein</fullName>
    </recommendedName>
</protein>
<dbReference type="InterPro" id="IPR050883">
    <property type="entry name" value="PNGase"/>
</dbReference>
<feature type="chain" id="PRO_5045319977" description="Glycoside hydrolase family 92 protein" evidence="3">
    <location>
        <begin position="21"/>
        <end position="981"/>
    </location>
</feature>
<proteinExistence type="predicted"/>
<feature type="region of interest" description="Disordered" evidence="1">
    <location>
        <begin position="936"/>
        <end position="981"/>
    </location>
</feature>
<feature type="signal peptide" evidence="3">
    <location>
        <begin position="1"/>
        <end position="20"/>
    </location>
</feature>
<dbReference type="InterPro" id="IPR012939">
    <property type="entry name" value="Glyco_hydro_92"/>
</dbReference>
<feature type="domain" description="Glycosyl hydrolase family 92" evidence="4">
    <location>
        <begin position="288"/>
        <end position="771"/>
    </location>
</feature>
<feature type="compositionally biased region" description="Polar residues" evidence="1">
    <location>
        <begin position="938"/>
        <end position="950"/>
    </location>
</feature>
<dbReference type="NCBIfam" id="TIGR01180">
    <property type="entry name" value="aman2_put"/>
    <property type="match status" value="1"/>
</dbReference>